<organism evidence="1">
    <name type="scientific">marine sediment metagenome</name>
    <dbReference type="NCBI Taxonomy" id="412755"/>
    <lineage>
        <taxon>unclassified sequences</taxon>
        <taxon>metagenomes</taxon>
        <taxon>ecological metagenomes</taxon>
    </lineage>
</organism>
<reference evidence="1" key="1">
    <citation type="journal article" date="2014" name="Front. Microbiol.">
        <title>High frequency of phylogenetically diverse reductive dehalogenase-homologous genes in deep subseafloor sedimentary metagenomes.</title>
        <authorList>
            <person name="Kawai M."/>
            <person name="Futagami T."/>
            <person name="Toyoda A."/>
            <person name="Takaki Y."/>
            <person name="Nishi S."/>
            <person name="Hori S."/>
            <person name="Arai W."/>
            <person name="Tsubouchi T."/>
            <person name="Morono Y."/>
            <person name="Uchiyama I."/>
            <person name="Ito T."/>
            <person name="Fujiyama A."/>
            <person name="Inagaki F."/>
            <person name="Takami H."/>
        </authorList>
    </citation>
    <scope>NUCLEOTIDE SEQUENCE</scope>
    <source>
        <strain evidence="1">Expedition CK06-06</strain>
    </source>
</reference>
<comment type="caution">
    <text evidence="1">The sequence shown here is derived from an EMBL/GenBank/DDBJ whole genome shotgun (WGS) entry which is preliminary data.</text>
</comment>
<proteinExistence type="predicted"/>
<evidence type="ECO:0000313" key="1">
    <source>
        <dbReference type="EMBL" id="GAI81216.1"/>
    </source>
</evidence>
<dbReference type="InterPro" id="IPR019239">
    <property type="entry name" value="VapB_antitoxin"/>
</dbReference>
<protein>
    <submittedName>
        <fullName evidence="1">Uncharacterized protein</fullName>
    </submittedName>
</protein>
<dbReference type="AlphaFoldDB" id="X1SPZ5"/>
<dbReference type="EMBL" id="BARW01006824">
    <property type="protein sequence ID" value="GAI81216.1"/>
    <property type="molecule type" value="Genomic_DNA"/>
</dbReference>
<sequence length="65" mass="7535">MATNLALDDKLIMQAQKVGYHKTKKEAVTAALKEYVAHKKQLMIKKSFGTIDFDNNYDYKKARNR</sequence>
<accession>X1SPZ5</accession>
<dbReference type="Pfam" id="PF09957">
    <property type="entry name" value="VapB_antitoxin"/>
    <property type="match status" value="1"/>
</dbReference>
<name>X1SPZ5_9ZZZZ</name>
<gene>
    <name evidence="1" type="ORF">S12H4_14318</name>
</gene>